<dbReference type="PATRIC" id="fig|1308866.3.peg.2050"/>
<dbReference type="OrthoDB" id="9813214at2"/>
<accession>N4WKB6</accession>
<name>N4WKB6_9BACI</name>
<evidence type="ECO:0000256" key="2">
    <source>
        <dbReference type="ARBA" id="ARBA00022679"/>
    </source>
</evidence>
<comment type="caution">
    <text evidence="5">The sequence shown here is derived from an EMBL/GenBank/DDBJ whole genome shotgun (WGS) entry which is preliminary data.</text>
</comment>
<dbReference type="RefSeq" id="WP_003469679.1">
    <property type="nucleotide sequence ID" value="NZ_APML01000039.1"/>
</dbReference>
<keyword evidence="6" id="KW-1185">Reference proteome</keyword>
<reference evidence="5 6" key="1">
    <citation type="submission" date="2013-03" db="EMBL/GenBank/DDBJ databases">
        <title>Draft genome sequence of Gracibacillus halophilus YIM-C55.5, a moderately halophilic and thermophilic organism from the Xiaochaidamu salt lake.</title>
        <authorList>
            <person name="Sugumar T."/>
            <person name="Polireddy D.R."/>
            <person name="Antony A."/>
            <person name="Madhava Y.R."/>
            <person name="Sivakumar N."/>
        </authorList>
    </citation>
    <scope>NUCLEOTIDE SEQUENCE [LARGE SCALE GENOMIC DNA]</scope>
    <source>
        <strain evidence="5 6">YIM-C55.5</strain>
    </source>
</reference>
<dbReference type="InterPro" id="IPR028098">
    <property type="entry name" value="Glyco_trans_4-like_N"/>
</dbReference>
<feature type="domain" description="Glycosyl transferase family 1" evidence="3">
    <location>
        <begin position="287"/>
        <end position="349"/>
    </location>
</feature>
<keyword evidence="1" id="KW-0328">Glycosyltransferase</keyword>
<dbReference type="Gene3D" id="3.40.50.2000">
    <property type="entry name" value="Glycogen Phosphorylase B"/>
    <property type="match status" value="2"/>
</dbReference>
<dbReference type="InterPro" id="IPR001296">
    <property type="entry name" value="Glyco_trans_1"/>
</dbReference>
<proteinExistence type="predicted"/>
<feature type="domain" description="Glycosyltransferase subfamily 4-like N-terminal" evidence="4">
    <location>
        <begin position="28"/>
        <end position="155"/>
    </location>
</feature>
<evidence type="ECO:0000313" key="6">
    <source>
        <dbReference type="Proteomes" id="UP000012283"/>
    </source>
</evidence>
<dbReference type="PANTHER" id="PTHR12526:SF629">
    <property type="entry name" value="TEICHURONIC ACID BIOSYNTHESIS GLYCOSYLTRANSFERASE TUAH-RELATED"/>
    <property type="match status" value="1"/>
</dbReference>
<dbReference type="Pfam" id="PF13439">
    <property type="entry name" value="Glyco_transf_4"/>
    <property type="match status" value="1"/>
</dbReference>
<keyword evidence="2 5" id="KW-0808">Transferase</keyword>
<evidence type="ECO:0000259" key="3">
    <source>
        <dbReference type="Pfam" id="PF00534"/>
    </source>
</evidence>
<dbReference type="GO" id="GO:0016757">
    <property type="term" value="F:glycosyltransferase activity"/>
    <property type="evidence" value="ECO:0007669"/>
    <property type="project" value="UniProtKB-KW"/>
</dbReference>
<dbReference type="Proteomes" id="UP000012283">
    <property type="component" value="Unassembled WGS sequence"/>
</dbReference>
<dbReference type="SUPFAM" id="SSF53756">
    <property type="entry name" value="UDP-Glycosyltransferase/glycogen phosphorylase"/>
    <property type="match status" value="1"/>
</dbReference>
<dbReference type="EMBL" id="APML01000039">
    <property type="protein sequence ID" value="ENH96577.1"/>
    <property type="molecule type" value="Genomic_DNA"/>
</dbReference>
<evidence type="ECO:0000256" key="1">
    <source>
        <dbReference type="ARBA" id="ARBA00022676"/>
    </source>
</evidence>
<dbReference type="PANTHER" id="PTHR12526">
    <property type="entry name" value="GLYCOSYLTRANSFERASE"/>
    <property type="match status" value="1"/>
</dbReference>
<dbReference type="AlphaFoldDB" id="N4WKB6"/>
<dbReference type="Pfam" id="PF00534">
    <property type="entry name" value="Glycos_transf_1"/>
    <property type="match status" value="1"/>
</dbReference>
<protein>
    <submittedName>
        <fullName evidence="5">Group 1 glycosyl transferase</fullName>
    </submittedName>
</protein>
<gene>
    <name evidence="5" type="ORF">J416_10106</name>
</gene>
<evidence type="ECO:0000313" key="5">
    <source>
        <dbReference type="EMBL" id="ENH96577.1"/>
    </source>
</evidence>
<dbReference type="STRING" id="1308866.J416_10106"/>
<organism evidence="5 6">
    <name type="scientific">Gracilibacillus halophilus YIM-C55.5</name>
    <dbReference type="NCBI Taxonomy" id="1308866"/>
    <lineage>
        <taxon>Bacteria</taxon>
        <taxon>Bacillati</taxon>
        <taxon>Bacillota</taxon>
        <taxon>Bacilli</taxon>
        <taxon>Bacillales</taxon>
        <taxon>Bacillaceae</taxon>
        <taxon>Gracilibacillus</taxon>
    </lineage>
</organism>
<evidence type="ECO:0000259" key="4">
    <source>
        <dbReference type="Pfam" id="PF13439"/>
    </source>
</evidence>
<sequence>MRSQKKVVHLTTVHHPFDTRIYHKECLSLAEAGYQVSLIAPASVEDVEQADQRLSLIPLKKYTSRLLRMILGTWHAYRKARHIQADVYHFHDPELLPIAFLLKKKNNAVIYDVHEDYYTSIIQKPYLWKPLRKWIGKMYNVIERFLTRKMELFLAEKYYRDRYHRGMTVLNYPIINQALLEKPTGHDSSRKLIYTGNVSEDRGALFHAEIPTYKDVDIYFVGKCPSALSEKMKQIAHDQRDSLVFDGIDQFVEREAIDRYYVKHDWLAGVAIFPPTEHYKKKELTKFFEYMSAGLPIICSNFSAWEQFIEAYQCGITVNPYDEEAIKQSIEYLQNHPQEAKRMGENGRKAVLEELSWQTQEQKLVQWYDQTTDNQATKVTNYE</sequence>
<dbReference type="eggNOG" id="COG0438">
    <property type="taxonomic scope" value="Bacteria"/>
</dbReference>